<feature type="transmembrane region" description="Helical" evidence="6">
    <location>
        <begin position="120"/>
        <end position="141"/>
    </location>
</feature>
<feature type="domain" description="Cytochrome c assembly protein" evidence="7">
    <location>
        <begin position="54"/>
        <end position="248"/>
    </location>
</feature>
<gene>
    <name evidence="8" type="ORF">METZ01_LOCUS119961</name>
</gene>
<dbReference type="AlphaFoldDB" id="A0A381XSB9"/>
<dbReference type="GO" id="GO:0017004">
    <property type="term" value="P:cytochrome complex assembly"/>
    <property type="evidence" value="ECO:0007669"/>
    <property type="project" value="UniProtKB-KW"/>
</dbReference>
<comment type="subcellular location">
    <subcellularLocation>
        <location evidence="1">Membrane</location>
        <topology evidence="1">Multi-pass membrane protein</topology>
    </subcellularLocation>
</comment>
<evidence type="ECO:0000256" key="5">
    <source>
        <dbReference type="ARBA" id="ARBA00023136"/>
    </source>
</evidence>
<name>A0A381XSB9_9ZZZZ</name>
<proteinExistence type="predicted"/>
<dbReference type="Pfam" id="PF01578">
    <property type="entry name" value="Cytochrom_C_asm"/>
    <property type="match status" value="1"/>
</dbReference>
<keyword evidence="3" id="KW-0201">Cytochrome c-type biogenesis</keyword>
<evidence type="ECO:0000256" key="3">
    <source>
        <dbReference type="ARBA" id="ARBA00022748"/>
    </source>
</evidence>
<keyword evidence="4 6" id="KW-1133">Transmembrane helix</keyword>
<feature type="transmembrane region" description="Helical" evidence="6">
    <location>
        <begin position="209"/>
        <end position="225"/>
    </location>
</feature>
<feature type="transmembrane region" description="Helical" evidence="6">
    <location>
        <begin position="232"/>
        <end position="249"/>
    </location>
</feature>
<feature type="transmembrane region" description="Helical" evidence="6">
    <location>
        <begin position="167"/>
        <end position="189"/>
    </location>
</feature>
<keyword evidence="5 6" id="KW-0472">Membrane</keyword>
<evidence type="ECO:0000256" key="2">
    <source>
        <dbReference type="ARBA" id="ARBA00022692"/>
    </source>
</evidence>
<reference evidence="8" key="1">
    <citation type="submission" date="2018-05" db="EMBL/GenBank/DDBJ databases">
        <authorList>
            <person name="Lanie J.A."/>
            <person name="Ng W.-L."/>
            <person name="Kazmierczak K.M."/>
            <person name="Andrzejewski T.M."/>
            <person name="Davidsen T.M."/>
            <person name="Wayne K.J."/>
            <person name="Tettelin H."/>
            <person name="Glass J.I."/>
            <person name="Rusch D."/>
            <person name="Podicherti R."/>
            <person name="Tsui H.-C.T."/>
            <person name="Winkler M.E."/>
        </authorList>
    </citation>
    <scope>NUCLEOTIDE SEQUENCE</scope>
</reference>
<dbReference type="GO" id="GO:0020037">
    <property type="term" value="F:heme binding"/>
    <property type="evidence" value="ECO:0007669"/>
    <property type="project" value="InterPro"/>
</dbReference>
<feature type="transmembrane region" description="Helical" evidence="6">
    <location>
        <begin position="81"/>
        <end position="100"/>
    </location>
</feature>
<organism evidence="8">
    <name type="scientific">marine metagenome</name>
    <dbReference type="NCBI Taxonomy" id="408172"/>
    <lineage>
        <taxon>unclassified sequences</taxon>
        <taxon>metagenomes</taxon>
        <taxon>ecological metagenomes</taxon>
    </lineage>
</organism>
<dbReference type="GO" id="GO:0005886">
    <property type="term" value="C:plasma membrane"/>
    <property type="evidence" value="ECO:0007669"/>
    <property type="project" value="TreeGrafter"/>
</dbReference>
<evidence type="ECO:0000313" key="8">
    <source>
        <dbReference type="EMBL" id="SVA67107.1"/>
    </source>
</evidence>
<feature type="transmembrane region" description="Helical" evidence="6">
    <location>
        <begin position="19"/>
        <end position="41"/>
    </location>
</feature>
<feature type="non-terminal residue" evidence="8">
    <location>
        <position position="1"/>
    </location>
</feature>
<dbReference type="EMBL" id="UINC01016043">
    <property type="protein sequence ID" value="SVA67107.1"/>
    <property type="molecule type" value="Genomic_DNA"/>
</dbReference>
<dbReference type="InterPro" id="IPR002541">
    <property type="entry name" value="Cyt_c_assembly"/>
</dbReference>
<protein>
    <recommendedName>
        <fullName evidence="7">Cytochrome c assembly protein domain-containing protein</fullName>
    </recommendedName>
</protein>
<evidence type="ECO:0000256" key="6">
    <source>
        <dbReference type="SAM" id="Phobius"/>
    </source>
</evidence>
<dbReference type="InterPro" id="IPR045062">
    <property type="entry name" value="Cyt_c_biogenesis_CcsA/CcmC"/>
</dbReference>
<evidence type="ECO:0000256" key="4">
    <source>
        <dbReference type="ARBA" id="ARBA00022989"/>
    </source>
</evidence>
<accession>A0A381XSB9</accession>
<feature type="transmembrane region" description="Helical" evidence="6">
    <location>
        <begin position="53"/>
        <end position="72"/>
    </location>
</feature>
<evidence type="ECO:0000259" key="7">
    <source>
        <dbReference type="Pfam" id="PF01578"/>
    </source>
</evidence>
<keyword evidence="2 6" id="KW-0812">Transmembrane</keyword>
<sequence>SYLVASLGYFVYLVYRRPFISTLAGGMVAMGLVSQTISIGIRSSLTGHGPYTTSYEVAMFLAWFMVVIYVLTEWKYKINDLGAFVIPLVFLLMLISIFLSKDAGLVPEAEVRFWLTLHRTLSIIGYAAFSIAFAAGIMYLIQEHQVKTKKLGIMYFRMPSLEVLDNLNCKVITIGFPLFTLGFMTGSIWNTKLDQAFFSWDLAKTMPMVMVWVIYGLVFFGRMVTGLRGKKAAQGVILGFFAIIGSYFLHI</sequence>
<dbReference type="PANTHER" id="PTHR30071">
    <property type="entry name" value="HEME EXPORTER PROTEIN C"/>
    <property type="match status" value="1"/>
</dbReference>
<evidence type="ECO:0000256" key="1">
    <source>
        <dbReference type="ARBA" id="ARBA00004141"/>
    </source>
</evidence>
<dbReference type="PANTHER" id="PTHR30071:SF1">
    <property type="entry name" value="CYTOCHROME B_B6 PROTEIN-RELATED"/>
    <property type="match status" value="1"/>
</dbReference>